<dbReference type="InterPro" id="IPR036865">
    <property type="entry name" value="CRAL-TRIO_dom_sf"/>
</dbReference>
<dbReference type="SMART" id="SM00516">
    <property type="entry name" value="SEC14"/>
    <property type="match status" value="1"/>
</dbReference>
<gene>
    <name evidence="3" type="ORF">EJB05_34664</name>
</gene>
<dbReference type="InterPro" id="IPR001251">
    <property type="entry name" value="CRAL-TRIO_dom"/>
</dbReference>
<comment type="caution">
    <text evidence="3">The sequence shown here is derived from an EMBL/GenBank/DDBJ whole genome shotgun (WGS) entry which is preliminary data.</text>
</comment>
<sequence>MASFLFKSKSEPVRHNLPSPEEQEHKINEVREQLGNLTTEMPGFLTDGTIRRFLRSKNWSTVQATNALKETVKWRGQYKPEKIRWEDISERENEAKRLYIADYLDKNGRIVYISKPSIKSLTSTKERIKQAVYNMENLAMDSEGTQEDNVVWVTDFREWTPSDTPIGESRETLHILQNYYPGLIAVAYASNPPKIFESFWKILKHFIEPSLKERTKFVYSNNPDSQRIMTDLFDLDKLDSAFRGRNTAGLDVIKYAERMRARDQIRGACTHGNGNASSS</sequence>
<reference evidence="3 4" key="1">
    <citation type="journal article" date="2019" name="Sci. Rep.">
        <title>A high-quality genome of Eragrostis curvula grass provides insights into Poaceae evolution and supports new strategies to enhance forage quality.</title>
        <authorList>
            <person name="Carballo J."/>
            <person name="Santos B.A.C.M."/>
            <person name="Zappacosta D."/>
            <person name="Garbus I."/>
            <person name="Selva J.P."/>
            <person name="Gallo C.A."/>
            <person name="Diaz A."/>
            <person name="Albertini E."/>
            <person name="Caccamo M."/>
            <person name="Echenique V."/>
        </authorList>
    </citation>
    <scope>NUCLEOTIDE SEQUENCE [LARGE SCALE GENOMIC DNA]</scope>
    <source>
        <strain evidence="4">cv. Victoria</strain>
        <tissue evidence="3">Leaf</tissue>
    </source>
</reference>
<dbReference type="Gramene" id="TVU18558">
    <property type="protein sequence ID" value="TVU18558"/>
    <property type="gene ID" value="EJB05_34664"/>
</dbReference>
<dbReference type="PROSITE" id="PS50191">
    <property type="entry name" value="CRAL_TRIO"/>
    <property type="match status" value="1"/>
</dbReference>
<dbReference type="SUPFAM" id="SSF46938">
    <property type="entry name" value="CRAL/TRIO N-terminal domain"/>
    <property type="match status" value="1"/>
</dbReference>
<dbReference type="GO" id="GO:0008526">
    <property type="term" value="F:phosphatidylinositol transfer activity"/>
    <property type="evidence" value="ECO:0007669"/>
    <property type="project" value="TreeGrafter"/>
</dbReference>
<dbReference type="InterPro" id="IPR036273">
    <property type="entry name" value="CRAL/TRIO_N_dom_sf"/>
</dbReference>
<dbReference type="CDD" id="cd00170">
    <property type="entry name" value="SEC14"/>
    <property type="match status" value="1"/>
</dbReference>
<proteinExistence type="predicted"/>
<dbReference type="Proteomes" id="UP000324897">
    <property type="component" value="Chromosome 7"/>
</dbReference>
<feature type="region of interest" description="Disordered" evidence="1">
    <location>
        <begin position="1"/>
        <end position="24"/>
    </location>
</feature>
<dbReference type="PANTHER" id="PTHR45824">
    <property type="entry name" value="GH16843P"/>
    <property type="match status" value="1"/>
</dbReference>
<evidence type="ECO:0000313" key="3">
    <source>
        <dbReference type="EMBL" id="TVU18558.1"/>
    </source>
</evidence>
<keyword evidence="4" id="KW-1185">Reference proteome</keyword>
<protein>
    <recommendedName>
        <fullName evidence="2">CRAL-TRIO domain-containing protein</fullName>
    </recommendedName>
</protein>
<evidence type="ECO:0000256" key="1">
    <source>
        <dbReference type="SAM" id="MobiDB-lite"/>
    </source>
</evidence>
<dbReference type="PANTHER" id="PTHR45824:SF7">
    <property type="entry name" value="OS05G0267800 PROTEIN"/>
    <property type="match status" value="1"/>
</dbReference>
<accession>A0A5J9U5K5</accession>
<dbReference type="SUPFAM" id="SSF52087">
    <property type="entry name" value="CRAL/TRIO domain"/>
    <property type="match status" value="1"/>
</dbReference>
<dbReference type="AlphaFoldDB" id="A0A5J9U5K5"/>
<evidence type="ECO:0000259" key="2">
    <source>
        <dbReference type="PROSITE" id="PS50191"/>
    </source>
</evidence>
<dbReference type="EMBL" id="RWGY01000029">
    <property type="protein sequence ID" value="TVU18558.1"/>
    <property type="molecule type" value="Genomic_DNA"/>
</dbReference>
<dbReference type="Gene3D" id="3.40.525.10">
    <property type="entry name" value="CRAL-TRIO lipid binding domain"/>
    <property type="match status" value="1"/>
</dbReference>
<dbReference type="InterPro" id="IPR052578">
    <property type="entry name" value="PI_Transfer_CRAL-TRIO"/>
</dbReference>
<name>A0A5J9U5K5_9POAL</name>
<evidence type="ECO:0000313" key="4">
    <source>
        <dbReference type="Proteomes" id="UP000324897"/>
    </source>
</evidence>
<dbReference type="FunFam" id="3.40.525.10:FF:000024">
    <property type="entry name" value="Sec14p-like phosphatidylinositol transfer family protein"/>
    <property type="match status" value="1"/>
</dbReference>
<dbReference type="OrthoDB" id="75724at2759"/>
<feature type="non-terminal residue" evidence="3">
    <location>
        <position position="1"/>
    </location>
</feature>
<dbReference type="Pfam" id="PF00650">
    <property type="entry name" value="CRAL_TRIO"/>
    <property type="match status" value="1"/>
</dbReference>
<organism evidence="3 4">
    <name type="scientific">Eragrostis curvula</name>
    <name type="common">weeping love grass</name>
    <dbReference type="NCBI Taxonomy" id="38414"/>
    <lineage>
        <taxon>Eukaryota</taxon>
        <taxon>Viridiplantae</taxon>
        <taxon>Streptophyta</taxon>
        <taxon>Embryophyta</taxon>
        <taxon>Tracheophyta</taxon>
        <taxon>Spermatophyta</taxon>
        <taxon>Magnoliopsida</taxon>
        <taxon>Liliopsida</taxon>
        <taxon>Poales</taxon>
        <taxon>Poaceae</taxon>
        <taxon>PACMAD clade</taxon>
        <taxon>Chloridoideae</taxon>
        <taxon>Eragrostideae</taxon>
        <taxon>Eragrostidinae</taxon>
        <taxon>Eragrostis</taxon>
    </lineage>
</organism>
<feature type="domain" description="CRAL-TRIO" evidence="2">
    <location>
        <begin position="87"/>
        <end position="250"/>
    </location>
</feature>